<accession>A0AAW0PFR1</accession>
<evidence type="ECO:0000256" key="3">
    <source>
        <dbReference type="ARBA" id="ARBA00022525"/>
    </source>
</evidence>
<keyword evidence="9" id="KW-0812">Transmembrane</keyword>
<dbReference type="AlphaFoldDB" id="A0AAW0PFR1"/>
<dbReference type="GO" id="GO:0034722">
    <property type="term" value="F:gamma-glutamyl-peptidase activity"/>
    <property type="evidence" value="ECO:0007669"/>
    <property type="project" value="UniProtKB-UniRule"/>
</dbReference>
<comment type="caution">
    <text evidence="11">The sequence shown here is derived from an EMBL/GenBank/DDBJ whole genome shotgun (WGS) entry which is preliminary data.</text>
</comment>
<feature type="compositionally biased region" description="Basic and acidic residues" evidence="8">
    <location>
        <begin position="412"/>
        <end position="423"/>
    </location>
</feature>
<feature type="transmembrane region" description="Helical" evidence="9">
    <location>
        <begin position="487"/>
        <end position="510"/>
    </location>
</feature>
<keyword evidence="4 10" id="KW-0732">Signal</keyword>
<dbReference type="InterPro" id="IPR011697">
    <property type="entry name" value="Peptidase_C26"/>
</dbReference>
<dbReference type="GO" id="GO:0005773">
    <property type="term" value="C:vacuole"/>
    <property type="evidence" value="ECO:0007669"/>
    <property type="project" value="TreeGrafter"/>
</dbReference>
<feature type="active site" description="Nucleophile" evidence="6 7">
    <location>
        <position position="137"/>
    </location>
</feature>
<dbReference type="GO" id="GO:0005576">
    <property type="term" value="C:extracellular region"/>
    <property type="evidence" value="ECO:0007669"/>
    <property type="project" value="UniProtKB-SubCell"/>
</dbReference>
<evidence type="ECO:0000256" key="2">
    <source>
        <dbReference type="ARBA" id="ARBA00011083"/>
    </source>
</evidence>
<evidence type="ECO:0000256" key="5">
    <source>
        <dbReference type="ARBA" id="ARBA00022801"/>
    </source>
</evidence>
<feature type="active site" description="Proton donor" evidence="6">
    <location>
        <position position="252"/>
    </location>
</feature>
<evidence type="ECO:0000313" key="12">
    <source>
        <dbReference type="Proteomes" id="UP001460270"/>
    </source>
</evidence>
<organism evidence="11 12">
    <name type="scientific">Mugilogobius chulae</name>
    <name type="common">yellowstripe goby</name>
    <dbReference type="NCBI Taxonomy" id="88201"/>
    <lineage>
        <taxon>Eukaryota</taxon>
        <taxon>Metazoa</taxon>
        <taxon>Chordata</taxon>
        <taxon>Craniata</taxon>
        <taxon>Vertebrata</taxon>
        <taxon>Euteleostomi</taxon>
        <taxon>Actinopterygii</taxon>
        <taxon>Neopterygii</taxon>
        <taxon>Teleostei</taxon>
        <taxon>Neoteleostei</taxon>
        <taxon>Acanthomorphata</taxon>
        <taxon>Gobiaria</taxon>
        <taxon>Gobiiformes</taxon>
        <taxon>Gobioidei</taxon>
        <taxon>Gobiidae</taxon>
        <taxon>Gobionellinae</taxon>
        <taxon>Mugilogobius</taxon>
    </lineage>
</organism>
<keyword evidence="5 7" id="KW-0378">Hydrolase</keyword>
<dbReference type="GO" id="GO:0046900">
    <property type="term" value="P:tetrahydrofolylpolyglutamate metabolic process"/>
    <property type="evidence" value="ECO:0007669"/>
    <property type="project" value="TreeGrafter"/>
</dbReference>
<evidence type="ECO:0000256" key="9">
    <source>
        <dbReference type="SAM" id="Phobius"/>
    </source>
</evidence>
<proteinExistence type="inferred from homology"/>
<protein>
    <recommendedName>
        <fullName evidence="7">folate gamma-glutamyl hydrolase</fullName>
        <ecNumber evidence="7">3.4.19.9</ecNumber>
    </recommendedName>
</protein>
<evidence type="ECO:0000256" key="6">
    <source>
        <dbReference type="PIRSR" id="PIRSR615527-1"/>
    </source>
</evidence>
<dbReference type="FunFam" id="3.40.50.880:FF:000024">
    <property type="entry name" value="Folate gamma-glutamyl hydrolase"/>
    <property type="match status" value="1"/>
</dbReference>
<feature type="region of interest" description="Disordered" evidence="8">
    <location>
        <begin position="340"/>
        <end position="423"/>
    </location>
</feature>
<dbReference type="EC" id="3.4.19.9" evidence="7"/>
<feature type="signal peptide" evidence="10">
    <location>
        <begin position="1"/>
        <end position="24"/>
    </location>
</feature>
<reference evidence="12" key="1">
    <citation type="submission" date="2024-04" db="EMBL/GenBank/DDBJ databases">
        <title>Salinicola lusitanus LLJ914,a marine bacterium isolated from the Okinawa Trough.</title>
        <authorList>
            <person name="Li J."/>
        </authorList>
    </citation>
    <scope>NUCLEOTIDE SEQUENCE [LARGE SCALE GENOMIC DNA]</scope>
</reference>
<dbReference type="PANTHER" id="PTHR11315">
    <property type="entry name" value="PROTEASE FAMILY C26 GAMMA-GLUTAMYL HYDROLASE"/>
    <property type="match status" value="1"/>
</dbReference>
<keyword evidence="12" id="KW-1185">Reference proteome</keyword>
<dbReference type="InterPro" id="IPR029062">
    <property type="entry name" value="Class_I_gatase-like"/>
</dbReference>
<evidence type="ECO:0000256" key="4">
    <source>
        <dbReference type="ARBA" id="ARBA00022729"/>
    </source>
</evidence>
<dbReference type="SUPFAM" id="SSF52317">
    <property type="entry name" value="Class I glutamine amidotransferase-like"/>
    <property type="match status" value="1"/>
</dbReference>
<feature type="chain" id="PRO_5043597905" description="folate gamma-glutamyl hydrolase" evidence="10">
    <location>
        <begin position="25"/>
        <end position="579"/>
    </location>
</feature>
<comment type="subcellular location">
    <subcellularLocation>
        <location evidence="1">Secreted</location>
        <location evidence="1">Extracellular space</location>
    </subcellularLocation>
</comment>
<comment type="similarity">
    <text evidence="2">Belongs to the peptidase C26 family.</text>
</comment>
<dbReference type="EMBL" id="JBBPFD010000008">
    <property type="protein sequence ID" value="KAK7916306.1"/>
    <property type="molecule type" value="Genomic_DNA"/>
</dbReference>
<name>A0AAW0PFR1_9GOBI</name>
<keyword evidence="9" id="KW-1133">Transmembrane helix</keyword>
<gene>
    <name evidence="11" type="ORF">WMY93_012067</name>
</gene>
<dbReference type="Proteomes" id="UP001460270">
    <property type="component" value="Unassembled WGS sequence"/>
</dbReference>
<comment type="catalytic activity">
    <reaction evidence="7">
        <text>(6S)-5,6,7,8-tetrahydrofolyl-(gamma-L-Glu)(n) + (n-1) H2O = (6S)-5,6,7,8-tetrahydrofolate + (n-1) L-glutamate</text>
        <dbReference type="Rhea" id="RHEA:56784"/>
        <dbReference type="Rhea" id="RHEA-COMP:14738"/>
        <dbReference type="ChEBI" id="CHEBI:15377"/>
        <dbReference type="ChEBI" id="CHEBI:29985"/>
        <dbReference type="ChEBI" id="CHEBI:57453"/>
        <dbReference type="ChEBI" id="CHEBI:141005"/>
        <dbReference type="EC" id="3.4.19.9"/>
    </reaction>
</comment>
<keyword evidence="9" id="KW-0472">Membrane</keyword>
<feature type="compositionally biased region" description="Polar residues" evidence="8">
    <location>
        <begin position="376"/>
        <end position="399"/>
    </location>
</feature>
<feature type="active site" evidence="7">
    <location>
        <position position="252"/>
    </location>
</feature>
<keyword evidence="3" id="KW-0964">Secreted</keyword>
<dbReference type="InterPro" id="IPR015527">
    <property type="entry name" value="Pept_C26_g-glut_hydrolase"/>
</dbReference>
<dbReference type="Gene3D" id="3.40.50.880">
    <property type="match status" value="1"/>
</dbReference>
<evidence type="ECO:0000313" key="11">
    <source>
        <dbReference type="EMBL" id="KAK7916306.1"/>
    </source>
</evidence>
<dbReference type="PANTHER" id="PTHR11315:SF10">
    <property type="entry name" value="FOLATE GAMMA-GLUTAMYL HYDROLASE"/>
    <property type="match status" value="1"/>
</dbReference>
<evidence type="ECO:0000256" key="1">
    <source>
        <dbReference type="ARBA" id="ARBA00004239"/>
    </source>
</evidence>
<feature type="transmembrane region" description="Helical" evidence="9">
    <location>
        <begin position="432"/>
        <end position="454"/>
    </location>
</feature>
<evidence type="ECO:0000256" key="8">
    <source>
        <dbReference type="SAM" id="MobiDB-lite"/>
    </source>
</evidence>
<dbReference type="Pfam" id="PF07722">
    <property type="entry name" value="Peptidase_C26"/>
    <property type="match status" value="1"/>
</dbReference>
<dbReference type="PROSITE" id="PS51273">
    <property type="entry name" value="GATASE_TYPE_1"/>
    <property type="match status" value="1"/>
</dbReference>
<evidence type="ECO:0000256" key="7">
    <source>
        <dbReference type="PROSITE-ProRule" id="PRU00607"/>
    </source>
</evidence>
<sequence>MFGPGTTLLLLLLPLLLLPGLCSGREKVHSRQLNYRPIIGILAQEEPSEDPSHTHVLHRSVLCQAYVEGAGARVVPIRINRTEEEYVKLFSSINGLLLPGGDVNIETSQFTRTAKIFYRLALKANDAGDYFPVWGTCQGFQQLSMLTANKNLLTHTDTKGVTLPLTFSPGKLLCVSPDKSAVQTLPKDLLHALSQENITINLHHWSISVQNYIRNAELKRFYKVLSTNTDGKVEFISTMEAYRYPIYAVQWHPEKSNFEWIDTPGMVHSAAAVQASFYTASFFVSEARKNQHKFSSKQEEKNALIYNYVPYYKPNDYFDTSSDAWTQRSMNSVELQELGTVGRTADRGPSPGPVPLRSGPRGFHNASYLQDEDVQESSNCVPSTSANSNAKADSPQQPQDLCYEDEDGVDPGESHDLREYHQHPGDDHSADYGFIFALVFLVSGIVLVVIAYTIPREAKVDPDTISARQMEKLELYYAQLGSHLDKCIIAGLGLLTLGGMFLSVLLMVSICRGEMYRHRAAFVRPKRTYGSINMRMKQLATGEAVEGADGGENLLVEMRNNGQCGMSKDAKTEAGPSTA</sequence>
<evidence type="ECO:0000256" key="10">
    <source>
        <dbReference type="SAM" id="SignalP"/>
    </source>
</evidence>
<dbReference type="PROSITE" id="PS51275">
    <property type="entry name" value="PEPTIDASE_C26_GGH"/>
    <property type="match status" value="1"/>
</dbReference>